<accession>W6VE64</accession>
<dbReference type="OrthoDB" id="6084240at2759"/>
<dbReference type="OMA" id="VAYVHIV"/>
<dbReference type="CTD" id="36336103"/>
<proteinExistence type="predicted"/>
<feature type="compositionally biased region" description="Low complexity" evidence="6">
    <location>
        <begin position="573"/>
        <end position="585"/>
    </location>
</feature>
<dbReference type="InterPro" id="IPR051275">
    <property type="entry name" value="Cell_adhesion_signaling"/>
</dbReference>
<dbReference type="Pfam" id="PF13927">
    <property type="entry name" value="Ig_3"/>
    <property type="match status" value="1"/>
</dbReference>
<feature type="region of interest" description="Disordered" evidence="6">
    <location>
        <begin position="516"/>
        <end position="585"/>
    </location>
</feature>
<protein>
    <submittedName>
        <fullName evidence="9">Fibroblast growth factor receptor-like protein</fullName>
    </submittedName>
</protein>
<dbReference type="Gene3D" id="2.60.40.10">
    <property type="entry name" value="Immunoglobulins"/>
    <property type="match status" value="2"/>
</dbReference>
<feature type="transmembrane region" description="Helical" evidence="7">
    <location>
        <begin position="447"/>
        <end position="470"/>
    </location>
</feature>
<dbReference type="RefSeq" id="XP_024356315.1">
    <property type="nucleotide sequence ID" value="XM_024489637.1"/>
</dbReference>
<dbReference type="PANTHER" id="PTHR11640:SF158">
    <property type="entry name" value="V-SET AND IMMUNOGLOBULIN DOMAIN-CONTAINING PROTEIN 10-LIKE 2"/>
    <property type="match status" value="1"/>
</dbReference>
<gene>
    <name evidence="9" type="ORF">EGR_00388</name>
</gene>
<dbReference type="KEGG" id="egl:EGR_00388"/>
<comment type="subcellular location">
    <subcellularLocation>
        <location evidence="1">Membrane</location>
        <topology evidence="1">Single-pass type I membrane protein</topology>
    </subcellularLocation>
</comment>
<evidence type="ECO:0000313" key="9">
    <source>
        <dbReference type="EMBL" id="EUB65119.1"/>
    </source>
</evidence>
<name>W6VE64_ECHGR</name>
<dbReference type="PANTHER" id="PTHR11640">
    <property type="entry name" value="NEPHRIN"/>
    <property type="match status" value="1"/>
</dbReference>
<feature type="compositionally biased region" description="Low complexity" evidence="6">
    <location>
        <begin position="548"/>
        <end position="562"/>
    </location>
</feature>
<keyword evidence="7" id="KW-1133">Transmembrane helix</keyword>
<dbReference type="SUPFAM" id="SSF48726">
    <property type="entry name" value="Immunoglobulin"/>
    <property type="match status" value="2"/>
</dbReference>
<dbReference type="InterPro" id="IPR036179">
    <property type="entry name" value="Ig-like_dom_sf"/>
</dbReference>
<feature type="domain" description="Ig-like" evidence="8">
    <location>
        <begin position="269"/>
        <end position="349"/>
    </location>
</feature>
<dbReference type="GO" id="GO:0098609">
    <property type="term" value="P:cell-cell adhesion"/>
    <property type="evidence" value="ECO:0007669"/>
    <property type="project" value="TreeGrafter"/>
</dbReference>
<evidence type="ECO:0000256" key="5">
    <source>
        <dbReference type="ARBA" id="ARBA00023319"/>
    </source>
</evidence>
<organism evidence="9 10">
    <name type="scientific">Echinococcus granulosus</name>
    <name type="common">Hydatid tapeworm</name>
    <dbReference type="NCBI Taxonomy" id="6210"/>
    <lineage>
        <taxon>Eukaryota</taxon>
        <taxon>Metazoa</taxon>
        <taxon>Spiralia</taxon>
        <taxon>Lophotrochozoa</taxon>
        <taxon>Platyhelminthes</taxon>
        <taxon>Cestoda</taxon>
        <taxon>Eucestoda</taxon>
        <taxon>Cyclophyllidea</taxon>
        <taxon>Taeniidae</taxon>
        <taxon>Echinococcus</taxon>
        <taxon>Echinococcus granulosus group</taxon>
    </lineage>
</organism>
<comment type="caution">
    <text evidence="9">The sequence shown here is derived from an EMBL/GenBank/DDBJ whole genome shotgun (WGS) entry which is preliminary data.</text>
</comment>
<dbReference type="InterPro" id="IPR007110">
    <property type="entry name" value="Ig-like_dom"/>
</dbReference>
<dbReference type="AlphaFoldDB" id="W6VE64"/>
<feature type="domain" description="Ig-like" evidence="8">
    <location>
        <begin position="178"/>
        <end position="260"/>
    </location>
</feature>
<dbReference type="EMBL" id="APAU02000001">
    <property type="protein sequence ID" value="EUB65119.1"/>
    <property type="molecule type" value="Genomic_DNA"/>
</dbReference>
<reference evidence="9 10" key="1">
    <citation type="journal article" date="2013" name="Nat. Genet.">
        <title>The genome of the hydatid tapeworm Echinococcus granulosus.</title>
        <authorList>
            <person name="Zheng H."/>
            <person name="Zhang W."/>
            <person name="Zhang L."/>
            <person name="Zhang Z."/>
            <person name="Li J."/>
            <person name="Lu G."/>
            <person name="Zhu Y."/>
            <person name="Wang Y."/>
            <person name="Huang Y."/>
            <person name="Liu J."/>
            <person name="Kang H."/>
            <person name="Chen J."/>
            <person name="Wang L."/>
            <person name="Chen A."/>
            <person name="Yu S."/>
            <person name="Gao Z."/>
            <person name="Jin L."/>
            <person name="Gu W."/>
            <person name="Wang Z."/>
            <person name="Zhao L."/>
            <person name="Shi B."/>
            <person name="Wen H."/>
            <person name="Lin R."/>
            <person name="Jones M.K."/>
            <person name="Brejova B."/>
            <person name="Vinar T."/>
            <person name="Zhao G."/>
            <person name="McManus D.P."/>
            <person name="Chen Z."/>
            <person name="Zhou Y."/>
            <person name="Wang S."/>
        </authorList>
    </citation>
    <scope>NUCLEOTIDE SEQUENCE [LARGE SCALE GENOMIC DNA]</scope>
</reference>
<evidence type="ECO:0000256" key="4">
    <source>
        <dbReference type="ARBA" id="ARBA00023180"/>
    </source>
</evidence>
<evidence type="ECO:0000256" key="7">
    <source>
        <dbReference type="SAM" id="Phobius"/>
    </source>
</evidence>
<keyword evidence="2 7" id="KW-0472">Membrane</keyword>
<evidence type="ECO:0000259" key="8">
    <source>
        <dbReference type="PROSITE" id="PS50835"/>
    </source>
</evidence>
<evidence type="ECO:0000256" key="6">
    <source>
        <dbReference type="SAM" id="MobiDB-lite"/>
    </source>
</evidence>
<dbReference type="SMART" id="SM00408">
    <property type="entry name" value="IGc2"/>
    <property type="match status" value="2"/>
</dbReference>
<dbReference type="GeneID" id="36336103"/>
<dbReference type="GO" id="GO:0050839">
    <property type="term" value="F:cell adhesion molecule binding"/>
    <property type="evidence" value="ECO:0007669"/>
    <property type="project" value="TreeGrafter"/>
</dbReference>
<dbReference type="CDD" id="cd00096">
    <property type="entry name" value="Ig"/>
    <property type="match status" value="1"/>
</dbReference>
<evidence type="ECO:0000313" key="10">
    <source>
        <dbReference type="Proteomes" id="UP000019149"/>
    </source>
</evidence>
<dbReference type="SMART" id="SM00409">
    <property type="entry name" value="IG"/>
    <property type="match status" value="3"/>
</dbReference>
<dbReference type="GO" id="GO:0005886">
    <property type="term" value="C:plasma membrane"/>
    <property type="evidence" value="ECO:0007669"/>
    <property type="project" value="TreeGrafter"/>
</dbReference>
<keyword evidence="10" id="KW-1185">Reference proteome</keyword>
<dbReference type="InterPro" id="IPR003599">
    <property type="entry name" value="Ig_sub"/>
</dbReference>
<dbReference type="InterPro" id="IPR003598">
    <property type="entry name" value="Ig_sub2"/>
</dbReference>
<feature type="compositionally biased region" description="Polar residues" evidence="6">
    <location>
        <begin position="516"/>
        <end position="547"/>
    </location>
</feature>
<dbReference type="STRING" id="6210.W6VE64"/>
<keyword evidence="5" id="KW-0393">Immunoglobulin domain</keyword>
<dbReference type="Proteomes" id="UP000019149">
    <property type="component" value="Unassembled WGS sequence"/>
</dbReference>
<feature type="compositionally biased region" description="Polar residues" evidence="6">
    <location>
        <begin position="563"/>
        <end position="572"/>
    </location>
</feature>
<keyword evidence="4" id="KW-0325">Glycoprotein</keyword>
<evidence type="ECO:0000256" key="1">
    <source>
        <dbReference type="ARBA" id="ARBA00004479"/>
    </source>
</evidence>
<keyword evidence="3" id="KW-1015">Disulfide bond</keyword>
<dbReference type="InterPro" id="IPR013783">
    <property type="entry name" value="Ig-like_fold"/>
</dbReference>
<dbReference type="PROSITE" id="PS50835">
    <property type="entry name" value="IG_LIKE"/>
    <property type="match status" value="3"/>
</dbReference>
<evidence type="ECO:0000256" key="3">
    <source>
        <dbReference type="ARBA" id="ARBA00023157"/>
    </source>
</evidence>
<feature type="domain" description="Ig-like" evidence="8">
    <location>
        <begin position="33"/>
        <end position="129"/>
    </location>
</feature>
<dbReference type="GO" id="GO:0005911">
    <property type="term" value="C:cell-cell junction"/>
    <property type="evidence" value="ECO:0007669"/>
    <property type="project" value="TreeGrafter"/>
</dbReference>
<keyword evidence="7" id="KW-0812">Transmembrane</keyword>
<sequence length="653" mass="71875">MHARTLLTWHNSSLLPIWKMGICSEKHASANVPVVGSHNRQVSLHVGDHLLLECPIWGSNEGPVHSGGESQPTSFLDGGLMNNIIYQWNIQGLPEYAVAMDTRFRFLEGGRVVELTQPVTKSDAGTYQCSGVTGFGQKKVDFEVHVADTNDNLICVKTYPGATDRNQVLCLMNPNLRPDTVMTTEAELGSAIDLSCEAIGREPIKYLWFMGNAVADWISSSQGVRGPILHIERVGREHIGQYVCQVKNPIGTLNYTYRLTVKEPPSAIPRIIGEVENQTLIAGSSGVLTCRVKCSCSEPIIQWLKHVDPEDIDAYKAEGRSLVPLPSPRPAEAEEFYLALEKWEDAPAYMERTVVQLHRTTSTTATAAAAGEITVPEREFLSSRHEGEAEERLFVSRLRLRGPVSVPLHAGKYVVMTMSRSNLKAIDYAVAYVHIVPKSFNVTVHNIMVYCVVPIALILLIAFVSLYCFLSRRNKDLEHPATRRGNVIFPPVVRGHSLSGVKKEYRPIVRQTPQSSVFSNGNTVSNGSKTSSRLPSYVAHSSPSQWNAATATASITSPSPHSNSFHNFQSHVSQPPTQLSPSPSTFYNYSGLQSLNNQPTYWHPPAPSVATETSFDQYSAIMGNPPSTSGGFSIRVRDFLLKHLVSITEAGTE</sequence>
<evidence type="ECO:0000256" key="2">
    <source>
        <dbReference type="ARBA" id="ARBA00023136"/>
    </source>
</evidence>